<dbReference type="Pfam" id="PF04381">
    <property type="entry name" value="RdgC"/>
    <property type="match status" value="1"/>
</dbReference>
<keyword evidence="5" id="KW-0233">DNA recombination</keyword>
<evidence type="ECO:0000256" key="5">
    <source>
        <dbReference type="ARBA" id="ARBA00023172"/>
    </source>
</evidence>
<comment type="subcellular location">
    <subcellularLocation>
        <location evidence="1">Cytoplasm</location>
        <location evidence="1">Nucleoid</location>
    </subcellularLocation>
</comment>
<sequence length="94" mass="10182">MRYSKHPLDIDEIRGHIEAGKVPTKLALTWGDRVSFLLTENLQVKKISFLDGVFDAAGSAQEDGFDADVAIATGELVQLVPELLQALGGEMELA</sequence>
<evidence type="ECO:0000256" key="2">
    <source>
        <dbReference type="ARBA" id="ARBA00008657"/>
    </source>
</evidence>
<accession>A0A7V8FR31</accession>
<keyword evidence="4" id="KW-0963">Cytoplasm</keyword>
<evidence type="ECO:0000313" key="6">
    <source>
        <dbReference type="EMBL" id="KAF1022941.1"/>
    </source>
</evidence>
<proteinExistence type="inferred from homology"/>
<dbReference type="Proteomes" id="UP000461670">
    <property type="component" value="Unassembled WGS sequence"/>
</dbReference>
<evidence type="ECO:0000313" key="7">
    <source>
        <dbReference type="Proteomes" id="UP000461670"/>
    </source>
</evidence>
<dbReference type="PANTHER" id="PTHR38103">
    <property type="entry name" value="RECOMBINATION-ASSOCIATED PROTEIN RDGC"/>
    <property type="match status" value="1"/>
</dbReference>
<organism evidence="6 7">
    <name type="scientific">Paracidovorax wautersii</name>
    <dbReference type="NCBI Taxonomy" id="1177982"/>
    <lineage>
        <taxon>Bacteria</taxon>
        <taxon>Pseudomonadati</taxon>
        <taxon>Pseudomonadota</taxon>
        <taxon>Betaproteobacteria</taxon>
        <taxon>Burkholderiales</taxon>
        <taxon>Comamonadaceae</taxon>
        <taxon>Paracidovorax</taxon>
    </lineage>
</organism>
<dbReference type="AlphaFoldDB" id="A0A7V8FR31"/>
<gene>
    <name evidence="6" type="primary">rdgC_2</name>
    <name evidence="6" type="ORF">GAK30_00880</name>
</gene>
<dbReference type="GO" id="GO:0043590">
    <property type="term" value="C:bacterial nucleoid"/>
    <property type="evidence" value="ECO:0007669"/>
    <property type="project" value="TreeGrafter"/>
</dbReference>
<dbReference type="GO" id="GO:0000018">
    <property type="term" value="P:regulation of DNA recombination"/>
    <property type="evidence" value="ECO:0007669"/>
    <property type="project" value="TreeGrafter"/>
</dbReference>
<name>A0A7V8FR31_9BURK</name>
<comment type="caution">
    <text evidence="6">The sequence shown here is derived from an EMBL/GenBank/DDBJ whole genome shotgun (WGS) entry which is preliminary data.</text>
</comment>
<dbReference type="PANTHER" id="PTHR38103:SF1">
    <property type="entry name" value="RECOMBINATION-ASSOCIATED PROTEIN RDGC"/>
    <property type="match status" value="1"/>
</dbReference>
<dbReference type="EMBL" id="WNDQ01000008">
    <property type="protein sequence ID" value="KAF1022941.1"/>
    <property type="molecule type" value="Genomic_DNA"/>
</dbReference>
<dbReference type="GO" id="GO:0006310">
    <property type="term" value="P:DNA recombination"/>
    <property type="evidence" value="ECO:0007669"/>
    <property type="project" value="UniProtKB-KW"/>
</dbReference>
<evidence type="ECO:0000256" key="3">
    <source>
        <dbReference type="ARBA" id="ARBA00022296"/>
    </source>
</evidence>
<evidence type="ECO:0000256" key="4">
    <source>
        <dbReference type="ARBA" id="ARBA00022490"/>
    </source>
</evidence>
<protein>
    <recommendedName>
        <fullName evidence="3">Recombination-associated protein RdgC</fullName>
    </recommendedName>
</protein>
<dbReference type="InterPro" id="IPR007476">
    <property type="entry name" value="RdgC"/>
</dbReference>
<comment type="similarity">
    <text evidence="2">Belongs to the RdgC family.</text>
</comment>
<dbReference type="GO" id="GO:0003690">
    <property type="term" value="F:double-stranded DNA binding"/>
    <property type="evidence" value="ECO:0007669"/>
    <property type="project" value="TreeGrafter"/>
</dbReference>
<reference evidence="7" key="1">
    <citation type="journal article" date="2020" name="MBio">
        <title>Horizontal gene transfer to a defensive symbiont with a reduced genome amongst a multipartite beetle microbiome.</title>
        <authorList>
            <person name="Waterworth S.C."/>
            <person name="Florez L.V."/>
            <person name="Rees E.R."/>
            <person name="Hertweck C."/>
            <person name="Kaltenpoth M."/>
            <person name="Kwan J.C."/>
        </authorList>
    </citation>
    <scope>NUCLEOTIDE SEQUENCE [LARGE SCALE GENOMIC DNA]</scope>
</reference>
<evidence type="ECO:0000256" key="1">
    <source>
        <dbReference type="ARBA" id="ARBA00004453"/>
    </source>
</evidence>